<keyword evidence="2" id="KW-1185">Reference proteome</keyword>
<dbReference type="Gene3D" id="3.30.530.20">
    <property type="match status" value="1"/>
</dbReference>
<dbReference type="InterPro" id="IPR019587">
    <property type="entry name" value="Polyketide_cyclase/dehydratase"/>
</dbReference>
<dbReference type="OrthoDB" id="4823586at2"/>
<proteinExistence type="predicted"/>
<dbReference type="AlphaFoldDB" id="A0A1I5DSK7"/>
<dbReference type="EMBL" id="FOWE01000002">
    <property type="protein sequence ID" value="SFO02224.1"/>
    <property type="molecule type" value="Genomic_DNA"/>
</dbReference>
<dbReference type="InterPro" id="IPR023393">
    <property type="entry name" value="START-like_dom_sf"/>
</dbReference>
<sequence length="160" mass="17715">MPELVLPVAVEAPPERVWAALTDWRAQGRWMLATDVEVVTAHDEGVGVRLAARTGVPLPWRRGRHGSTRHLGVLDTMVVTEWEPPTRVVVQHTGRIVRGPGIFELTPAPHGTDMVWTERLYLPFGIAGRLGWPLVKPFVVLGFRLSLRRFARYAATGAAG</sequence>
<dbReference type="RefSeq" id="WP_075012392.1">
    <property type="nucleotide sequence ID" value="NZ_FOWE01000002.1"/>
</dbReference>
<evidence type="ECO:0000313" key="2">
    <source>
        <dbReference type="Proteomes" id="UP000183642"/>
    </source>
</evidence>
<protein>
    <submittedName>
        <fullName evidence="1">Polyketide cyclase / dehydrase and lipid transport</fullName>
    </submittedName>
</protein>
<gene>
    <name evidence="1" type="ORF">SAMN05660359_01012</name>
</gene>
<name>A0A1I5DSK7_9ACTN</name>
<dbReference type="Proteomes" id="UP000183642">
    <property type="component" value="Unassembled WGS sequence"/>
</dbReference>
<reference evidence="2" key="1">
    <citation type="submission" date="2016-10" db="EMBL/GenBank/DDBJ databases">
        <authorList>
            <person name="Varghese N."/>
            <person name="Submissions S."/>
        </authorList>
    </citation>
    <scope>NUCLEOTIDE SEQUENCE [LARGE SCALE GENOMIC DNA]</scope>
    <source>
        <strain evidence="2">DSM 43161</strain>
    </source>
</reference>
<dbReference type="SUPFAM" id="SSF55961">
    <property type="entry name" value="Bet v1-like"/>
    <property type="match status" value="1"/>
</dbReference>
<organism evidence="1 2">
    <name type="scientific">Geodermatophilus obscurus</name>
    <dbReference type="NCBI Taxonomy" id="1861"/>
    <lineage>
        <taxon>Bacteria</taxon>
        <taxon>Bacillati</taxon>
        <taxon>Actinomycetota</taxon>
        <taxon>Actinomycetes</taxon>
        <taxon>Geodermatophilales</taxon>
        <taxon>Geodermatophilaceae</taxon>
        <taxon>Geodermatophilus</taxon>
    </lineage>
</organism>
<dbReference type="Pfam" id="PF10604">
    <property type="entry name" value="Polyketide_cyc2"/>
    <property type="match status" value="1"/>
</dbReference>
<evidence type="ECO:0000313" key="1">
    <source>
        <dbReference type="EMBL" id="SFO02224.1"/>
    </source>
</evidence>
<accession>A0A1I5DSK7</accession>